<evidence type="ECO:0000313" key="2">
    <source>
        <dbReference type="Proteomes" id="UP001239111"/>
    </source>
</evidence>
<comment type="caution">
    <text evidence="1">The sequence shown here is derived from an EMBL/GenBank/DDBJ whole genome shotgun (WGS) entry which is preliminary data.</text>
</comment>
<keyword evidence="2" id="KW-1185">Reference proteome</keyword>
<proteinExistence type="predicted"/>
<dbReference type="Proteomes" id="UP001239111">
    <property type="component" value="Chromosome 1"/>
</dbReference>
<evidence type="ECO:0000313" key="1">
    <source>
        <dbReference type="EMBL" id="KAJ8685612.1"/>
    </source>
</evidence>
<accession>A0ACC2PQD2</accession>
<protein>
    <submittedName>
        <fullName evidence="1">Uncharacterized protein</fullName>
    </submittedName>
</protein>
<reference evidence="1" key="1">
    <citation type="submission" date="2023-04" db="EMBL/GenBank/DDBJ databases">
        <title>A chromosome-level genome assembly of the parasitoid wasp Eretmocerus hayati.</title>
        <authorList>
            <person name="Zhong Y."/>
            <person name="Liu S."/>
            <person name="Liu Y."/>
        </authorList>
    </citation>
    <scope>NUCLEOTIDE SEQUENCE</scope>
    <source>
        <strain evidence="1">ZJU_SS_LIU_2023</strain>
    </source>
</reference>
<gene>
    <name evidence="1" type="ORF">QAD02_021405</name>
</gene>
<sequence>MSIYYQNVRGIRSKLSASTTNIHLLTTPPDIIVFTETWLHPDVSDGEIGLDSFSLFRNDRFCIHNDACRGGGVLIGIKKDIAASRCTVNITSCEQVFVKIKTPKKSIIIGAAYIPPRSPLAMYQDFLLTTSDL</sequence>
<dbReference type="EMBL" id="CM056741">
    <property type="protein sequence ID" value="KAJ8685612.1"/>
    <property type="molecule type" value="Genomic_DNA"/>
</dbReference>
<organism evidence="1 2">
    <name type="scientific">Eretmocerus hayati</name>
    <dbReference type="NCBI Taxonomy" id="131215"/>
    <lineage>
        <taxon>Eukaryota</taxon>
        <taxon>Metazoa</taxon>
        <taxon>Ecdysozoa</taxon>
        <taxon>Arthropoda</taxon>
        <taxon>Hexapoda</taxon>
        <taxon>Insecta</taxon>
        <taxon>Pterygota</taxon>
        <taxon>Neoptera</taxon>
        <taxon>Endopterygota</taxon>
        <taxon>Hymenoptera</taxon>
        <taxon>Apocrita</taxon>
        <taxon>Proctotrupomorpha</taxon>
        <taxon>Chalcidoidea</taxon>
        <taxon>Aphelinidae</taxon>
        <taxon>Aphelininae</taxon>
        <taxon>Eretmocerus</taxon>
    </lineage>
</organism>
<name>A0ACC2PQD2_9HYME</name>